<evidence type="ECO:0000313" key="6">
    <source>
        <dbReference type="Proteomes" id="UP000285209"/>
    </source>
</evidence>
<reference evidence="5 6" key="1">
    <citation type="submission" date="2018-08" db="EMBL/GenBank/DDBJ databases">
        <title>A genome reference for cultivated species of the human gut microbiota.</title>
        <authorList>
            <person name="Zou Y."/>
            <person name="Xue W."/>
            <person name="Luo G."/>
        </authorList>
    </citation>
    <scope>NUCLEOTIDE SEQUENCE [LARGE SCALE GENOMIC DNA]</scope>
    <source>
        <strain evidence="4 5">AM48-7</strain>
        <strain evidence="3 6">AM54-25XD</strain>
    </source>
</reference>
<dbReference type="GO" id="GO:0042802">
    <property type="term" value="F:identical protein binding"/>
    <property type="evidence" value="ECO:0007669"/>
    <property type="project" value="TreeGrafter"/>
</dbReference>
<protein>
    <submittedName>
        <fullName evidence="4">GHKL domain-containing protein</fullName>
    </submittedName>
</protein>
<dbReference type="Gene3D" id="3.30.565.10">
    <property type="entry name" value="Histidine kinase-like ATPase, C-terminal domain"/>
    <property type="match status" value="1"/>
</dbReference>
<evidence type="ECO:0000313" key="4">
    <source>
        <dbReference type="EMBL" id="RGZ74363.1"/>
    </source>
</evidence>
<feature type="transmembrane region" description="Helical" evidence="1">
    <location>
        <begin position="164"/>
        <end position="182"/>
    </location>
</feature>
<keyword evidence="1" id="KW-0812">Transmembrane</keyword>
<dbReference type="PANTHER" id="PTHR40448:SF1">
    <property type="entry name" value="TWO-COMPONENT SENSOR HISTIDINE KINASE"/>
    <property type="match status" value="1"/>
</dbReference>
<sequence>MNTVLLVLLCNALSCFIISTILFQFMNGKYKKSSRNRYVYIVIETGTVIFTFCINMLNNSMLNLAVWGVLTGIIAYVLYYEDMDKPLRRIIECEALVFCMSVCESLGVILLQCILQVIDIKNVNETMLYCLEVTFSKVILIFLYYTFINRYVKKSDVPYSKTRYIMYGIILIYSLINMSVIVENFKNGEENYLCAVNMGCIVLADLYLLYFVKMADEKNYYEKQLIALEQQAKVQYEYYLTQTEKYDQTVQILHDVNKHIKAIEGLYSAEKEQSAGEYAAKIRELLKPLIPVRYTENPILNILLTDKEAVMREKGISVTIKVDNVNLNFIEPIDITTIFGNLLDNAIEATEKLKGDKYICIKIGAYHKMIVVSIENNCNEVKWKNGLPVSNKEKGGGIGLMNVQSSIKKYDGNLTLKYIGNKFIAELFLNS</sequence>
<accession>A0A413PE96</accession>
<feature type="domain" description="Sensor histidine kinase NatK-like C-terminal" evidence="2">
    <location>
        <begin position="331"/>
        <end position="428"/>
    </location>
</feature>
<organism evidence="4 5">
    <name type="scientific">Agathobacter rectalis</name>
    <dbReference type="NCBI Taxonomy" id="39491"/>
    <lineage>
        <taxon>Bacteria</taxon>
        <taxon>Bacillati</taxon>
        <taxon>Bacillota</taxon>
        <taxon>Clostridia</taxon>
        <taxon>Lachnospirales</taxon>
        <taxon>Lachnospiraceae</taxon>
        <taxon>Agathobacter</taxon>
    </lineage>
</organism>
<feature type="transmembrane region" description="Helical" evidence="1">
    <location>
        <begin position="6"/>
        <end position="26"/>
    </location>
</feature>
<dbReference type="Proteomes" id="UP000283431">
    <property type="component" value="Unassembled WGS sequence"/>
</dbReference>
<keyword evidence="1" id="KW-1133">Transmembrane helix</keyword>
<dbReference type="EMBL" id="QSEN01000024">
    <property type="protein sequence ID" value="RGZ74363.1"/>
    <property type="molecule type" value="Genomic_DNA"/>
</dbReference>
<feature type="transmembrane region" description="Helical" evidence="1">
    <location>
        <begin position="64"/>
        <end position="81"/>
    </location>
</feature>
<evidence type="ECO:0000259" key="2">
    <source>
        <dbReference type="Pfam" id="PF14501"/>
    </source>
</evidence>
<evidence type="ECO:0000313" key="3">
    <source>
        <dbReference type="EMBL" id="RGZ16222.1"/>
    </source>
</evidence>
<feature type="transmembrane region" description="Helical" evidence="1">
    <location>
        <begin position="38"/>
        <end position="58"/>
    </location>
</feature>
<name>A0A413PE96_9FIRM</name>
<dbReference type="CDD" id="cd16935">
    <property type="entry name" value="HATPase_AgrC-ComD-like"/>
    <property type="match status" value="1"/>
</dbReference>
<proteinExistence type="predicted"/>
<evidence type="ECO:0000256" key="1">
    <source>
        <dbReference type="SAM" id="Phobius"/>
    </source>
</evidence>
<keyword evidence="1" id="KW-0472">Membrane</keyword>
<dbReference type="SUPFAM" id="SSF55874">
    <property type="entry name" value="ATPase domain of HSP90 chaperone/DNA topoisomerase II/histidine kinase"/>
    <property type="match status" value="1"/>
</dbReference>
<feature type="transmembrane region" description="Helical" evidence="1">
    <location>
        <begin position="93"/>
        <end position="118"/>
    </location>
</feature>
<dbReference type="InterPro" id="IPR032834">
    <property type="entry name" value="NatK-like_C"/>
</dbReference>
<feature type="transmembrane region" description="Helical" evidence="1">
    <location>
        <begin position="133"/>
        <end position="152"/>
    </location>
</feature>
<dbReference type="Proteomes" id="UP000285209">
    <property type="component" value="Unassembled WGS sequence"/>
</dbReference>
<dbReference type="InterPro" id="IPR036890">
    <property type="entry name" value="HATPase_C_sf"/>
</dbReference>
<comment type="caution">
    <text evidence="4">The sequence shown here is derived from an EMBL/GenBank/DDBJ whole genome shotgun (WGS) entry which is preliminary data.</text>
</comment>
<gene>
    <name evidence="4" type="ORF">DW975_11780</name>
    <name evidence="3" type="ORF">DXA03_12620</name>
</gene>
<feature type="transmembrane region" description="Helical" evidence="1">
    <location>
        <begin position="194"/>
        <end position="212"/>
    </location>
</feature>
<dbReference type="PANTHER" id="PTHR40448">
    <property type="entry name" value="TWO-COMPONENT SENSOR HISTIDINE KINASE"/>
    <property type="match status" value="1"/>
</dbReference>
<dbReference type="EMBL" id="QSDV01000031">
    <property type="protein sequence ID" value="RGZ16222.1"/>
    <property type="molecule type" value="Genomic_DNA"/>
</dbReference>
<dbReference type="Pfam" id="PF14501">
    <property type="entry name" value="HATPase_c_5"/>
    <property type="match status" value="1"/>
</dbReference>
<evidence type="ECO:0000313" key="5">
    <source>
        <dbReference type="Proteomes" id="UP000283431"/>
    </source>
</evidence>
<dbReference type="AlphaFoldDB" id="A0A413PE96"/>